<protein>
    <recommendedName>
        <fullName evidence="4">Spore coat protein</fullName>
    </recommendedName>
</protein>
<evidence type="ECO:0000313" key="3">
    <source>
        <dbReference type="Proteomes" id="UP001198893"/>
    </source>
</evidence>
<accession>A0AAW4WEB0</accession>
<reference evidence="2" key="1">
    <citation type="submission" date="2021-10" db="EMBL/GenBank/DDBJ databases">
        <title>Anaerobic single-cell dispensing facilitates the cultivation of human gut bacteria.</title>
        <authorList>
            <person name="Afrizal A."/>
        </authorList>
    </citation>
    <scope>NUCLEOTIDE SEQUENCE</scope>
    <source>
        <strain evidence="2">CLA-AA-H204</strain>
    </source>
</reference>
<dbReference type="RefSeq" id="WP_227710539.1">
    <property type="nucleotide sequence ID" value="NZ_JAJEQW010000013.1"/>
</dbReference>
<feature type="region of interest" description="Disordered" evidence="1">
    <location>
        <begin position="23"/>
        <end position="44"/>
    </location>
</feature>
<organism evidence="2 3">
    <name type="scientific">Roseburia amylophila</name>
    <dbReference type="NCBI Taxonomy" id="2981794"/>
    <lineage>
        <taxon>Bacteria</taxon>
        <taxon>Bacillati</taxon>
        <taxon>Bacillota</taxon>
        <taxon>Clostridia</taxon>
        <taxon>Lachnospirales</taxon>
        <taxon>Lachnospiraceae</taxon>
        <taxon>Roseburia</taxon>
    </lineage>
</organism>
<dbReference type="EMBL" id="JAJEQW010000013">
    <property type="protein sequence ID" value="MCC2242924.1"/>
    <property type="molecule type" value="Genomic_DNA"/>
</dbReference>
<dbReference type="Proteomes" id="UP001198893">
    <property type="component" value="Unassembled WGS sequence"/>
</dbReference>
<comment type="caution">
    <text evidence="2">The sequence shown here is derived from an EMBL/GenBank/DDBJ whole genome shotgun (WGS) entry which is preliminary data.</text>
</comment>
<evidence type="ECO:0008006" key="4">
    <source>
        <dbReference type="Google" id="ProtNLM"/>
    </source>
</evidence>
<gene>
    <name evidence="2" type="ORF">LKD47_11515</name>
</gene>
<proteinExistence type="predicted"/>
<feature type="compositionally biased region" description="Polar residues" evidence="1">
    <location>
        <begin position="68"/>
        <end position="79"/>
    </location>
</feature>
<evidence type="ECO:0000313" key="2">
    <source>
        <dbReference type="EMBL" id="MCC2242924.1"/>
    </source>
</evidence>
<dbReference type="AlphaFoldDB" id="A0AAW4WEB0"/>
<evidence type="ECO:0000256" key="1">
    <source>
        <dbReference type="SAM" id="MobiDB-lite"/>
    </source>
</evidence>
<sequence>MGLFIVFIIIIIYVALSQSVKQSNNQNRRGNNPAMGRPPQQIYRPQMNQPQRTYQQVPNQQHIYQQTMNQPQRAYQQAPVQPHPMYQQAPDPQMNRQQAQQQLKNRLAEKYQSAAAEKMSAMEVIEPMEFTYDIPQSDNMKKVQELMVTGFSGNLNFERDFVAEGIEMLNRFELQ</sequence>
<feature type="region of interest" description="Disordered" evidence="1">
    <location>
        <begin position="68"/>
        <end position="98"/>
    </location>
</feature>
<name>A0AAW4WEB0_9FIRM</name>